<dbReference type="Pfam" id="PF10123">
    <property type="entry name" value="Mu-like_Pro"/>
    <property type="match status" value="1"/>
</dbReference>
<reference evidence="2 3" key="1">
    <citation type="submission" date="2019-03" db="EMBL/GenBank/DDBJ databases">
        <title>Metabolic reconstructions from genomes of highly enriched 'Candidatus Accumulibacter' and 'Candidatus Competibacter' bioreactor populations.</title>
        <authorList>
            <person name="Annavajhala M.K."/>
            <person name="Welles L."/>
            <person name="Abbas B."/>
            <person name="Sorokin D."/>
            <person name="Park H."/>
            <person name="Van Loosdrecht M."/>
            <person name="Chandran K."/>
        </authorList>
    </citation>
    <scope>NUCLEOTIDE SEQUENCE [LARGE SCALE GENOMIC DNA]</scope>
    <source>
        <strain evidence="2 3">SBR_G</strain>
    </source>
</reference>
<evidence type="ECO:0000256" key="1">
    <source>
        <dbReference type="SAM" id="Coils"/>
    </source>
</evidence>
<organism evidence="2 3">
    <name type="scientific">Candidatus Competibacter phosphatis</name>
    <dbReference type="NCBI Taxonomy" id="221280"/>
    <lineage>
        <taxon>Bacteria</taxon>
        <taxon>Pseudomonadati</taxon>
        <taxon>Pseudomonadota</taxon>
        <taxon>Gammaproteobacteria</taxon>
        <taxon>Candidatus Competibacteraceae</taxon>
        <taxon>Candidatus Competibacter</taxon>
    </lineage>
</organism>
<name>A0ABX1TTY5_9GAMM</name>
<feature type="coiled-coil region" evidence="1">
    <location>
        <begin position="19"/>
        <end position="46"/>
    </location>
</feature>
<accession>A0ABX1TTY5</accession>
<dbReference type="RefSeq" id="WP_169250699.1">
    <property type="nucleotide sequence ID" value="NZ_SPMZ01000109.1"/>
</dbReference>
<keyword evidence="1" id="KW-0175">Coiled coil</keyword>
<dbReference type="Proteomes" id="UP000760480">
    <property type="component" value="Unassembled WGS sequence"/>
</dbReference>
<dbReference type="InterPro" id="IPR012106">
    <property type="entry name" value="Phage_Mu_Gp1"/>
</dbReference>
<evidence type="ECO:0000313" key="2">
    <source>
        <dbReference type="EMBL" id="NMQ21435.1"/>
    </source>
</evidence>
<protein>
    <recommendedName>
        <fullName evidence="4">Nucleotide exchange factor GrpE</fullName>
    </recommendedName>
</protein>
<keyword evidence="3" id="KW-1185">Reference proteome</keyword>
<sequence>MPQTDPQTPTVPQLPMANLDENLAKIARITEQVDKILEQMTALIERLDVQPQAARNRVETEVPDLEKFVPRADFDAALNRANTLQHDLMTEKASQREKHIEDLLKAGLQSSQICPATQDYYRSMCQMEGGIEAFERFLRKAPPLISSVSGLDSNLHPAARLADPAVEFASNAVLRDEFGTLERYRAYRLATEAGLVVSVTKEGA</sequence>
<evidence type="ECO:0000313" key="3">
    <source>
        <dbReference type="Proteomes" id="UP000760480"/>
    </source>
</evidence>
<dbReference type="EMBL" id="SPMZ01000109">
    <property type="protein sequence ID" value="NMQ21435.1"/>
    <property type="molecule type" value="Genomic_DNA"/>
</dbReference>
<gene>
    <name evidence="2" type="ORF">E4P82_20835</name>
</gene>
<proteinExistence type="predicted"/>
<comment type="caution">
    <text evidence="2">The sequence shown here is derived from an EMBL/GenBank/DDBJ whole genome shotgun (WGS) entry which is preliminary data.</text>
</comment>
<evidence type="ECO:0008006" key="4">
    <source>
        <dbReference type="Google" id="ProtNLM"/>
    </source>
</evidence>